<evidence type="ECO:0000259" key="1">
    <source>
        <dbReference type="Pfam" id="PF23571"/>
    </source>
</evidence>
<dbReference type="InterPro" id="IPR004993">
    <property type="entry name" value="GH3"/>
</dbReference>
<organism evidence="3 4">
    <name type="scientific">Pedobacter cryotolerans</name>
    <dbReference type="NCBI Taxonomy" id="2571270"/>
    <lineage>
        <taxon>Bacteria</taxon>
        <taxon>Pseudomonadati</taxon>
        <taxon>Bacteroidota</taxon>
        <taxon>Sphingobacteriia</taxon>
        <taxon>Sphingobacteriales</taxon>
        <taxon>Sphingobacteriaceae</taxon>
        <taxon>Pedobacter</taxon>
    </lineage>
</organism>
<feature type="domain" description="GH3 C-terminal" evidence="2">
    <location>
        <begin position="381"/>
        <end position="493"/>
    </location>
</feature>
<evidence type="ECO:0000259" key="2">
    <source>
        <dbReference type="Pfam" id="PF23572"/>
    </source>
</evidence>
<dbReference type="AlphaFoldDB" id="A0A4U1BZP1"/>
<dbReference type="RefSeq" id="WP_136877937.1">
    <property type="nucleotide sequence ID" value="NZ_SWBO01000010.1"/>
</dbReference>
<name>A0A4U1BZP1_9SPHI</name>
<dbReference type="PANTHER" id="PTHR31901:SF9">
    <property type="entry name" value="GH3 DOMAIN-CONTAINING PROTEIN"/>
    <property type="match status" value="1"/>
</dbReference>
<dbReference type="PANTHER" id="PTHR31901">
    <property type="entry name" value="GH3 DOMAIN-CONTAINING PROTEIN"/>
    <property type="match status" value="1"/>
</dbReference>
<dbReference type="Pfam" id="PF23572">
    <property type="entry name" value="GH3_C"/>
    <property type="match status" value="1"/>
</dbReference>
<accession>A0A4U1BZP1</accession>
<comment type="caution">
    <text evidence="3">The sequence shown here is derived from an EMBL/GenBank/DDBJ whole genome shotgun (WGS) entry which is preliminary data.</text>
</comment>
<dbReference type="Pfam" id="PF23571">
    <property type="entry name" value="GH3_M"/>
    <property type="match status" value="1"/>
</dbReference>
<dbReference type="GO" id="GO:0016881">
    <property type="term" value="F:acid-amino acid ligase activity"/>
    <property type="evidence" value="ECO:0007669"/>
    <property type="project" value="TreeGrafter"/>
</dbReference>
<dbReference type="InterPro" id="IPR055378">
    <property type="entry name" value="GH3_C"/>
</dbReference>
<evidence type="ECO:0000313" key="4">
    <source>
        <dbReference type="Proteomes" id="UP000310477"/>
    </source>
</evidence>
<keyword evidence="4" id="KW-1185">Reference proteome</keyword>
<dbReference type="GO" id="GO:0005737">
    <property type="term" value="C:cytoplasm"/>
    <property type="evidence" value="ECO:0007669"/>
    <property type="project" value="TreeGrafter"/>
</dbReference>
<sequence>MAIVNSIFTWYMKKRIHQIELFIKYPLDVQEEWLHSLISSAANTEWGKKYDYRSILTISQFKERVPIQNYDTLKPYIERMLKGEQNILWPSDIKWFAKSSGTTSDRSKFIPVSAEALEECHFKGGKDMISIYCNNQPQTQMFTGKGLVLGGSHQINQLCQDIHCGDLSAVLIKNLPMWAEYYRTPDISIALMDNYEEKMDRMAEATIKENVTNISGVPTWTIVLAKKVLEITGKKNLLEVWPNLELYFHGAVNFAPYREQFKELIPSPDMYYLETYNASEGFFGIQDQDNSEELLLMLDYGIFYEFLPIENLDDENPQTLTLEQVQLHKNYAIIISTNAGLWRYMIGDTIQFTSLSPFRIKITGRTKHFINAFGEELIIDNAENALIKACAITEAKIKDYTACPIYFKGEEAGGHEWIIEFEQQPNNFEQFIDVMDQTLREINSDYDAKRFKDMALRRPKVHNAPADTFYNWLKSRGKLGGQHKVPRLANDRQYVDEILELL</sequence>
<dbReference type="OrthoDB" id="5678283at2"/>
<feature type="domain" description="GH3 middle" evidence="1">
    <location>
        <begin position="296"/>
        <end position="365"/>
    </location>
</feature>
<proteinExistence type="predicted"/>
<dbReference type="Proteomes" id="UP000310477">
    <property type="component" value="Unassembled WGS sequence"/>
</dbReference>
<dbReference type="EMBL" id="SWBO01000010">
    <property type="protein sequence ID" value="TKB98013.1"/>
    <property type="molecule type" value="Genomic_DNA"/>
</dbReference>
<protein>
    <submittedName>
        <fullName evidence="3">GH3 auxin-responsive promoter family protein</fullName>
    </submittedName>
</protein>
<dbReference type="Pfam" id="PF03321">
    <property type="entry name" value="GH3"/>
    <property type="match status" value="1"/>
</dbReference>
<gene>
    <name evidence="3" type="ORF">FA045_15225</name>
</gene>
<evidence type="ECO:0000313" key="3">
    <source>
        <dbReference type="EMBL" id="TKB98013.1"/>
    </source>
</evidence>
<dbReference type="InterPro" id="IPR055377">
    <property type="entry name" value="GH3_M"/>
</dbReference>
<reference evidence="3 4" key="1">
    <citation type="submission" date="2019-04" db="EMBL/GenBank/DDBJ databases">
        <title>Pedobacter sp. AR-2-6 sp. nov., isolated from Arctic soil.</title>
        <authorList>
            <person name="Dahal R.H."/>
            <person name="Kim D.-U."/>
        </authorList>
    </citation>
    <scope>NUCLEOTIDE SEQUENCE [LARGE SCALE GENOMIC DNA]</scope>
    <source>
        <strain evidence="3 4">AR-2-6</strain>
    </source>
</reference>